<dbReference type="Proteomes" id="UP000504632">
    <property type="component" value="Chromosome 7"/>
</dbReference>
<dbReference type="Gene3D" id="3.90.640.10">
    <property type="entry name" value="Actin, Chain A, domain 4"/>
    <property type="match status" value="1"/>
</dbReference>
<dbReference type="GO" id="GO:0005856">
    <property type="term" value="C:cytoskeleton"/>
    <property type="evidence" value="ECO:0007669"/>
    <property type="project" value="UniProtKB-SubCell"/>
</dbReference>
<organism evidence="9 10">
    <name type="scientific">Chanos chanos</name>
    <name type="common">Milkfish</name>
    <name type="synonym">Mugil chanos</name>
    <dbReference type="NCBI Taxonomy" id="29144"/>
    <lineage>
        <taxon>Eukaryota</taxon>
        <taxon>Metazoa</taxon>
        <taxon>Chordata</taxon>
        <taxon>Craniata</taxon>
        <taxon>Vertebrata</taxon>
        <taxon>Euteleostomi</taxon>
        <taxon>Actinopterygii</taxon>
        <taxon>Neopterygii</taxon>
        <taxon>Teleostei</taxon>
        <taxon>Ostariophysi</taxon>
        <taxon>Gonorynchiformes</taxon>
        <taxon>Chanidae</taxon>
        <taxon>Chanos</taxon>
    </lineage>
</organism>
<dbReference type="SMART" id="SM00268">
    <property type="entry name" value="ACTIN"/>
    <property type="match status" value="1"/>
</dbReference>
<evidence type="ECO:0000313" key="9">
    <source>
        <dbReference type="Proteomes" id="UP000504632"/>
    </source>
</evidence>
<keyword evidence="5" id="KW-0067">ATP-binding</keyword>
<comment type="subunit">
    <text evidence="8">Component of the Arp2/3 complex composed of actr2/arp2, actr3/arp3, arpc1b, arpc2, arpc3, arpc4 and arpc5.</text>
</comment>
<evidence type="ECO:0000256" key="7">
    <source>
        <dbReference type="ARBA" id="ARBA00023212"/>
    </source>
</evidence>
<accession>A0A6J2VXR3</accession>
<keyword evidence="9" id="KW-1185">Reference proteome</keyword>
<dbReference type="InterPro" id="IPR020902">
    <property type="entry name" value="Actin/actin-like_CS"/>
</dbReference>
<keyword evidence="7" id="KW-0206">Cytoskeleton</keyword>
<dbReference type="GO" id="GO:0003779">
    <property type="term" value="F:actin binding"/>
    <property type="evidence" value="ECO:0007669"/>
    <property type="project" value="UniProtKB-KW"/>
</dbReference>
<comment type="subcellular location">
    <subcellularLocation>
        <location evidence="1">Cytoplasm</location>
        <location evidence="1">Cytoskeleton</location>
    </subcellularLocation>
</comment>
<evidence type="ECO:0000256" key="5">
    <source>
        <dbReference type="ARBA" id="ARBA00022840"/>
    </source>
</evidence>
<dbReference type="OrthoDB" id="10251209at2759"/>
<dbReference type="InParanoid" id="A0A6J2VXR3"/>
<name>A0A6J2VXR3_CHACN</name>
<dbReference type="InterPro" id="IPR004000">
    <property type="entry name" value="Actin"/>
</dbReference>
<dbReference type="FunFam" id="3.30.420.40:FF:000538">
    <property type="entry name" value="Actin-related protein 2"/>
    <property type="match status" value="1"/>
</dbReference>
<evidence type="ECO:0000256" key="2">
    <source>
        <dbReference type="ARBA" id="ARBA00010121"/>
    </source>
</evidence>
<comment type="similarity">
    <text evidence="2">Belongs to the actin family. ARP2 subfamily.</text>
</comment>
<dbReference type="Gene3D" id="3.30.420.40">
    <property type="match status" value="2"/>
</dbReference>
<keyword evidence="3" id="KW-0963">Cytoplasm</keyword>
<protein>
    <submittedName>
        <fullName evidence="10">Actin-related protein 2 isoform X1</fullName>
    </submittedName>
</protein>
<dbReference type="PANTHER" id="PTHR11937">
    <property type="entry name" value="ACTIN"/>
    <property type="match status" value="1"/>
</dbReference>
<evidence type="ECO:0000256" key="8">
    <source>
        <dbReference type="ARBA" id="ARBA00063136"/>
    </source>
</evidence>
<dbReference type="PRINTS" id="PR00190">
    <property type="entry name" value="ACTIN"/>
</dbReference>
<dbReference type="Pfam" id="PF00022">
    <property type="entry name" value="Actin"/>
    <property type="match status" value="1"/>
</dbReference>
<evidence type="ECO:0000256" key="3">
    <source>
        <dbReference type="ARBA" id="ARBA00022490"/>
    </source>
</evidence>
<dbReference type="SUPFAM" id="SSF53067">
    <property type="entry name" value="Actin-like ATPase domain"/>
    <property type="match status" value="2"/>
</dbReference>
<dbReference type="GeneID" id="115817529"/>
<evidence type="ECO:0000256" key="4">
    <source>
        <dbReference type="ARBA" id="ARBA00022741"/>
    </source>
</evidence>
<evidence type="ECO:0000256" key="6">
    <source>
        <dbReference type="ARBA" id="ARBA00023203"/>
    </source>
</evidence>
<dbReference type="PROSITE" id="PS01132">
    <property type="entry name" value="ACTINS_ACT_LIKE"/>
    <property type="match status" value="1"/>
</dbReference>
<dbReference type="FunFam" id="3.90.640.10:FF:000005">
    <property type="entry name" value="Actin-related protein 2"/>
    <property type="match status" value="1"/>
</dbReference>
<proteinExistence type="inferred from homology"/>
<gene>
    <name evidence="10" type="primary">LOC115817529</name>
</gene>
<dbReference type="RefSeq" id="XP_030636713.1">
    <property type="nucleotide sequence ID" value="XM_030780853.1"/>
</dbReference>
<reference evidence="10" key="1">
    <citation type="submission" date="2025-08" db="UniProtKB">
        <authorList>
            <consortium name="RefSeq"/>
        </authorList>
    </citation>
    <scope>IDENTIFICATION</scope>
</reference>
<keyword evidence="6" id="KW-0009">Actin-binding</keyword>
<dbReference type="GO" id="GO:0005524">
    <property type="term" value="F:ATP binding"/>
    <property type="evidence" value="ECO:0007669"/>
    <property type="project" value="UniProtKB-KW"/>
</dbReference>
<evidence type="ECO:0000313" key="10">
    <source>
        <dbReference type="RefSeq" id="XP_030636713.1"/>
    </source>
</evidence>
<dbReference type="InterPro" id="IPR043129">
    <property type="entry name" value="ATPase_NBD"/>
</dbReference>
<evidence type="ECO:0000256" key="1">
    <source>
        <dbReference type="ARBA" id="ARBA00004245"/>
    </source>
</evidence>
<keyword evidence="4" id="KW-0547">Nucleotide-binding</keyword>
<dbReference type="CDD" id="cd10220">
    <property type="entry name" value="ASKHA_NBD_Arp2"/>
    <property type="match status" value="1"/>
</dbReference>
<sequence>MDSEGRKVVVCDNGTGFVKCGFAGSNFPDHIFPALVGRPIIRSSTKVGNIEIKVSMGNQRPDLMVGDEASQLRSLLEISYPMENGMVRCWEDMLHLWDHTFGPDRLDINPPDCKIMLTEPPMNPVKNREKIAEVMFEKYQFHSIYVAIQAVLTLYAQGLLTGVVVDSGDGVTHICPVYEGFSLPHLTRRLDIAGRDITRYLIKLLLLRGYAFNHSADFETVRMLKEKLCFVGYNIEQEQKLANETTVLVESYTLPDGRTIMVGGERFGAPEALFQPHLINVEGVGVAELLFNTIQAADIDIRADFYKHIVLSGGTTMYPGLPSRLEREIKQLYLERVLKGDTEKLSKFKIRIEDPPRRKHMVFLGGAVLANIMKDKESFWLSKAEYQEKGLRVLDKLGGKTK</sequence>
<dbReference type="AlphaFoldDB" id="A0A6J2VXR3"/>